<organism evidence="3 4">
    <name type="scientific">Gymnopus androsaceus JB14</name>
    <dbReference type="NCBI Taxonomy" id="1447944"/>
    <lineage>
        <taxon>Eukaryota</taxon>
        <taxon>Fungi</taxon>
        <taxon>Dikarya</taxon>
        <taxon>Basidiomycota</taxon>
        <taxon>Agaricomycotina</taxon>
        <taxon>Agaricomycetes</taxon>
        <taxon>Agaricomycetidae</taxon>
        <taxon>Agaricales</taxon>
        <taxon>Marasmiineae</taxon>
        <taxon>Omphalotaceae</taxon>
        <taxon>Gymnopus</taxon>
    </lineage>
</organism>
<dbReference type="SUPFAM" id="SSF51735">
    <property type="entry name" value="NAD(P)-binding Rossmann-fold domains"/>
    <property type="match status" value="1"/>
</dbReference>
<dbReference type="PRINTS" id="PR00081">
    <property type="entry name" value="GDHRDH"/>
</dbReference>
<gene>
    <name evidence="3" type="ORF">BT96DRAFT_612583</name>
</gene>
<keyword evidence="4" id="KW-1185">Reference proteome</keyword>
<evidence type="ECO:0000256" key="2">
    <source>
        <dbReference type="ARBA" id="ARBA00022857"/>
    </source>
</evidence>
<dbReference type="AlphaFoldDB" id="A0A6A4HQA4"/>
<dbReference type="PROSITE" id="PS00061">
    <property type="entry name" value="ADH_SHORT"/>
    <property type="match status" value="1"/>
</dbReference>
<dbReference type="Pfam" id="PF00106">
    <property type="entry name" value="adh_short"/>
    <property type="match status" value="1"/>
</dbReference>
<dbReference type="PRINTS" id="PR00080">
    <property type="entry name" value="SDRFAMILY"/>
</dbReference>
<evidence type="ECO:0000313" key="4">
    <source>
        <dbReference type="Proteomes" id="UP000799118"/>
    </source>
</evidence>
<dbReference type="OrthoDB" id="3055387at2759"/>
<name>A0A6A4HQA4_9AGAR</name>
<dbReference type="InterPro" id="IPR036291">
    <property type="entry name" value="NAD(P)-bd_dom_sf"/>
</dbReference>
<keyword evidence="2" id="KW-0521">NADP</keyword>
<dbReference type="GO" id="GO:0048038">
    <property type="term" value="F:quinone binding"/>
    <property type="evidence" value="ECO:0007669"/>
    <property type="project" value="TreeGrafter"/>
</dbReference>
<sequence>MVDTVTKNLGGLDVMVANAGILNTTAKPITEYPAEEWERIFSINTRGVFFCYKYAAKQLITQGRGGRIIGASSIAGKRAAAYHSAYSASKFAVRGLTQSAALELGEHGITVNAYAPGFIRTAMSRFPVCHLWSVQ</sequence>
<dbReference type="GO" id="GO:0016616">
    <property type="term" value="F:oxidoreductase activity, acting on the CH-OH group of donors, NAD or NADP as acceptor"/>
    <property type="evidence" value="ECO:0007669"/>
    <property type="project" value="TreeGrafter"/>
</dbReference>
<comment type="similarity">
    <text evidence="1">Belongs to the short-chain dehydrogenases/reductases (SDR) family.</text>
</comment>
<reference evidence="3" key="1">
    <citation type="journal article" date="2019" name="Environ. Microbiol.">
        <title>Fungal ecological strategies reflected in gene transcription - a case study of two litter decomposers.</title>
        <authorList>
            <person name="Barbi F."/>
            <person name="Kohler A."/>
            <person name="Barry K."/>
            <person name="Baskaran P."/>
            <person name="Daum C."/>
            <person name="Fauchery L."/>
            <person name="Ihrmark K."/>
            <person name="Kuo A."/>
            <person name="LaButti K."/>
            <person name="Lipzen A."/>
            <person name="Morin E."/>
            <person name="Grigoriev I.V."/>
            <person name="Henrissat B."/>
            <person name="Lindahl B."/>
            <person name="Martin F."/>
        </authorList>
    </citation>
    <scope>NUCLEOTIDE SEQUENCE</scope>
    <source>
        <strain evidence="3">JB14</strain>
    </source>
</reference>
<dbReference type="InterPro" id="IPR002347">
    <property type="entry name" value="SDR_fam"/>
</dbReference>
<dbReference type="PANTHER" id="PTHR42760">
    <property type="entry name" value="SHORT-CHAIN DEHYDROGENASES/REDUCTASES FAMILY MEMBER"/>
    <property type="match status" value="1"/>
</dbReference>
<evidence type="ECO:0000313" key="3">
    <source>
        <dbReference type="EMBL" id="KAE9401212.1"/>
    </source>
</evidence>
<dbReference type="InterPro" id="IPR020904">
    <property type="entry name" value="Sc_DH/Rdtase_CS"/>
</dbReference>
<protein>
    <submittedName>
        <fullName evidence="3">NAD(P)-binding protein</fullName>
    </submittedName>
</protein>
<dbReference type="Proteomes" id="UP000799118">
    <property type="component" value="Unassembled WGS sequence"/>
</dbReference>
<evidence type="ECO:0000256" key="1">
    <source>
        <dbReference type="ARBA" id="ARBA00006484"/>
    </source>
</evidence>
<dbReference type="GO" id="GO:0006633">
    <property type="term" value="P:fatty acid biosynthetic process"/>
    <property type="evidence" value="ECO:0007669"/>
    <property type="project" value="TreeGrafter"/>
</dbReference>
<dbReference type="EMBL" id="ML769448">
    <property type="protein sequence ID" value="KAE9401212.1"/>
    <property type="molecule type" value="Genomic_DNA"/>
</dbReference>
<accession>A0A6A4HQA4</accession>
<dbReference type="Gene3D" id="3.40.50.720">
    <property type="entry name" value="NAD(P)-binding Rossmann-like Domain"/>
    <property type="match status" value="1"/>
</dbReference>
<dbReference type="PANTHER" id="PTHR42760:SF121">
    <property type="entry name" value="3-OXOACYL-(ACYL-CARRIER-PROTEIN) REDUCTASE"/>
    <property type="match status" value="1"/>
</dbReference>
<proteinExistence type="inferred from homology"/>